<accession>A0A3M6U2C6</accession>
<dbReference type="AlphaFoldDB" id="A0A3M6U2C6"/>
<reference evidence="2 3" key="1">
    <citation type="journal article" date="2018" name="Sci. Rep.">
        <title>Comparative analysis of the Pocillopora damicornis genome highlights role of immune system in coral evolution.</title>
        <authorList>
            <person name="Cunning R."/>
            <person name="Bay R.A."/>
            <person name="Gillette P."/>
            <person name="Baker A.C."/>
            <person name="Traylor-Knowles N."/>
        </authorList>
    </citation>
    <scope>NUCLEOTIDE SEQUENCE [LARGE SCALE GENOMIC DNA]</scope>
    <source>
        <strain evidence="2">RSMAS</strain>
        <tissue evidence="2">Whole animal</tissue>
    </source>
</reference>
<feature type="compositionally biased region" description="Polar residues" evidence="1">
    <location>
        <begin position="393"/>
        <end position="406"/>
    </location>
</feature>
<name>A0A3M6U2C6_POCDA</name>
<evidence type="ECO:0000313" key="2">
    <source>
        <dbReference type="EMBL" id="RMX47802.1"/>
    </source>
</evidence>
<feature type="compositionally biased region" description="Basic residues" evidence="1">
    <location>
        <begin position="42"/>
        <end position="56"/>
    </location>
</feature>
<comment type="caution">
    <text evidence="2">The sequence shown here is derived from an EMBL/GenBank/DDBJ whole genome shotgun (WGS) entry which is preliminary data.</text>
</comment>
<evidence type="ECO:0000313" key="3">
    <source>
        <dbReference type="Proteomes" id="UP000275408"/>
    </source>
</evidence>
<dbReference type="Proteomes" id="UP000275408">
    <property type="component" value="Unassembled WGS sequence"/>
</dbReference>
<dbReference type="Gene3D" id="3.30.200.20">
    <property type="entry name" value="Phosphorylase Kinase, domain 1"/>
    <property type="match status" value="1"/>
</dbReference>
<dbReference type="InterPro" id="IPR011009">
    <property type="entry name" value="Kinase-like_dom_sf"/>
</dbReference>
<feature type="region of interest" description="Disordered" evidence="1">
    <location>
        <begin position="363"/>
        <end position="406"/>
    </location>
</feature>
<gene>
    <name evidence="2" type="ORF">pdam_00008556</name>
</gene>
<evidence type="ECO:0008006" key="4">
    <source>
        <dbReference type="Google" id="ProtNLM"/>
    </source>
</evidence>
<protein>
    <recommendedName>
        <fullName evidence="4">Protein kinase domain-containing protein</fullName>
    </recommendedName>
</protein>
<evidence type="ECO:0000256" key="1">
    <source>
        <dbReference type="SAM" id="MobiDB-lite"/>
    </source>
</evidence>
<sequence length="406" mass="46510">MHHPRRLPFTGFKGTPKNSTNWGGLHDKENYQRHKKSLNTRVSSKKYRASKLHHDKSKLTGLQSEGANSERCSGALFDDQSSVEASNLLRINNIINIEIVNILVMDRHHHLVNFTFHYTGMGKIAFKLTEEVTSTGMNNNEPLCTKDGYIFMLCPKQIVNSRVFKLPFLKGKYNSDGSLDCHGLPLFAREQLQDKEEATGQGSHGLVFVARNNSEKVVIKKLLGGDENKKLLFPKEAKILHGIKSEHKVKFKAVCMELFATMLEYLFFDFTPFGSSEITMSNGEVLVSNPRAVTWHLHKELEMFSPNTRTTFKAGSLNRSFRRIVACEGKTYSTQKKDWFQSQRPRRPDPARRTHWLRTRQLNPIEKKATKMADRSQKSNKVLKQSLKESAENKTTQQSTKNWLKV</sequence>
<dbReference type="OrthoDB" id="5985221at2759"/>
<keyword evidence="3" id="KW-1185">Reference proteome</keyword>
<feature type="compositionally biased region" description="Basic and acidic residues" evidence="1">
    <location>
        <begin position="365"/>
        <end position="377"/>
    </location>
</feature>
<feature type="region of interest" description="Disordered" evidence="1">
    <location>
        <begin position="1"/>
        <end position="27"/>
    </location>
</feature>
<feature type="region of interest" description="Disordered" evidence="1">
    <location>
        <begin position="42"/>
        <end position="66"/>
    </location>
</feature>
<dbReference type="SUPFAM" id="SSF56112">
    <property type="entry name" value="Protein kinase-like (PK-like)"/>
    <property type="match status" value="1"/>
</dbReference>
<organism evidence="2 3">
    <name type="scientific">Pocillopora damicornis</name>
    <name type="common">Cauliflower coral</name>
    <name type="synonym">Millepora damicornis</name>
    <dbReference type="NCBI Taxonomy" id="46731"/>
    <lineage>
        <taxon>Eukaryota</taxon>
        <taxon>Metazoa</taxon>
        <taxon>Cnidaria</taxon>
        <taxon>Anthozoa</taxon>
        <taxon>Hexacorallia</taxon>
        <taxon>Scleractinia</taxon>
        <taxon>Astrocoeniina</taxon>
        <taxon>Pocilloporidae</taxon>
        <taxon>Pocillopora</taxon>
    </lineage>
</organism>
<proteinExistence type="predicted"/>
<dbReference type="EMBL" id="RCHS01002370">
    <property type="protein sequence ID" value="RMX47802.1"/>
    <property type="molecule type" value="Genomic_DNA"/>
</dbReference>